<dbReference type="InterPro" id="IPR001356">
    <property type="entry name" value="HD"/>
</dbReference>
<dbReference type="GO" id="GO:0005634">
    <property type="term" value="C:nucleus"/>
    <property type="evidence" value="ECO:0007669"/>
    <property type="project" value="UniProtKB-SubCell"/>
</dbReference>
<comment type="subcellular location">
    <subcellularLocation>
        <location evidence="1 5 6">Nucleus</location>
    </subcellularLocation>
</comment>
<proteinExistence type="predicted"/>
<keyword evidence="4 5" id="KW-0539">Nucleus</keyword>
<keyword evidence="3 5" id="KW-0371">Homeobox</keyword>
<evidence type="ECO:0000256" key="3">
    <source>
        <dbReference type="ARBA" id="ARBA00023155"/>
    </source>
</evidence>
<dbReference type="PROSITE" id="PS00027">
    <property type="entry name" value="HOMEOBOX_1"/>
    <property type="match status" value="1"/>
</dbReference>
<dbReference type="SMART" id="SM00389">
    <property type="entry name" value="HOX"/>
    <property type="match status" value="1"/>
</dbReference>
<evidence type="ECO:0000256" key="6">
    <source>
        <dbReference type="RuleBase" id="RU000682"/>
    </source>
</evidence>
<feature type="non-terminal residue" evidence="8">
    <location>
        <position position="1"/>
    </location>
</feature>
<sequence>RKRTVFTTEQIEALEEIYKTKQYLTREERQVIVDKLQLSDKPVKTWFQNRRLKSKKESEPIEEEQKEKRGGPDMARLEYVESQINEKTDEFGYVTLDDGLMRNLFDVMDDVLTNNVANASVEDVAVTHACPIYEPISPASVADSNDDDDILRWKPAEPNVSLQILSDLQAMFALKNS</sequence>
<accession>A0A060D6Y9</accession>
<dbReference type="InterPro" id="IPR009057">
    <property type="entry name" value="Homeodomain-like_sf"/>
</dbReference>
<dbReference type="PANTHER" id="PTHR24333">
    <property type="entry name" value="HOMEO BOX HB9 LIKE A-RELATED"/>
    <property type="match status" value="1"/>
</dbReference>
<reference evidence="8" key="2">
    <citation type="submission" date="2014-03" db="EMBL/GenBank/DDBJ databases">
        <authorList>
            <person name="Saikia M."/>
            <person name="Chaudhari Y."/>
            <person name="Khan M."/>
            <person name="Devi D."/>
        </authorList>
    </citation>
    <scope>NUCLEOTIDE SEQUENCE</scope>
</reference>
<dbReference type="SUPFAM" id="SSF46689">
    <property type="entry name" value="Homeodomain-like"/>
    <property type="match status" value="1"/>
</dbReference>
<dbReference type="CDD" id="cd00086">
    <property type="entry name" value="homeodomain"/>
    <property type="match status" value="1"/>
</dbReference>
<evidence type="ECO:0000256" key="5">
    <source>
        <dbReference type="PROSITE-ProRule" id="PRU00108"/>
    </source>
</evidence>
<dbReference type="InterPro" id="IPR017970">
    <property type="entry name" value="Homeobox_CS"/>
</dbReference>
<organism evidence="8">
    <name type="scientific">Callimorpha dominula</name>
    <dbReference type="NCBI Taxonomy" id="938182"/>
    <lineage>
        <taxon>Eukaryota</taxon>
        <taxon>Metazoa</taxon>
        <taxon>Ecdysozoa</taxon>
        <taxon>Arthropoda</taxon>
        <taxon>Hexapoda</taxon>
        <taxon>Insecta</taxon>
        <taxon>Pterygota</taxon>
        <taxon>Neoptera</taxon>
        <taxon>Endopterygota</taxon>
        <taxon>Lepidoptera</taxon>
        <taxon>Glossata</taxon>
        <taxon>Ditrysia</taxon>
        <taxon>Noctuoidea</taxon>
        <taxon>Erebidae</taxon>
        <taxon>Arctiinae</taxon>
        <taxon>Callimorphini</taxon>
        <taxon>Callimorpha</taxon>
    </lineage>
</organism>
<dbReference type="EMBL" id="KJ739620">
    <property type="protein sequence ID" value="AIB07877.1"/>
    <property type="molecule type" value="Genomic_DNA"/>
</dbReference>
<dbReference type="PANTHER" id="PTHR24333:SF8">
    <property type="entry name" value="HOMEOBOX PROTEIN CEH-62"/>
    <property type="match status" value="1"/>
</dbReference>
<evidence type="ECO:0000256" key="2">
    <source>
        <dbReference type="ARBA" id="ARBA00023125"/>
    </source>
</evidence>
<dbReference type="Pfam" id="PF00046">
    <property type="entry name" value="Homeodomain"/>
    <property type="match status" value="1"/>
</dbReference>
<dbReference type="GO" id="GO:0000981">
    <property type="term" value="F:DNA-binding transcription factor activity, RNA polymerase II-specific"/>
    <property type="evidence" value="ECO:0007669"/>
    <property type="project" value="InterPro"/>
</dbReference>
<dbReference type="AlphaFoldDB" id="A0A060D6Y9"/>
<dbReference type="PROSITE" id="PS50071">
    <property type="entry name" value="HOMEOBOX_2"/>
    <property type="match status" value="1"/>
</dbReference>
<evidence type="ECO:0000256" key="1">
    <source>
        <dbReference type="ARBA" id="ARBA00004123"/>
    </source>
</evidence>
<dbReference type="Gene3D" id="1.10.10.60">
    <property type="entry name" value="Homeodomain-like"/>
    <property type="match status" value="1"/>
</dbReference>
<gene>
    <name evidence="8" type="primary">ShxD</name>
</gene>
<dbReference type="InterPro" id="IPR050848">
    <property type="entry name" value="Homeobox_TF"/>
</dbReference>
<evidence type="ECO:0000313" key="8">
    <source>
        <dbReference type="EMBL" id="AIB07877.1"/>
    </source>
</evidence>
<feature type="DNA-binding region" description="Homeobox" evidence="5">
    <location>
        <begin position="3"/>
        <end position="58"/>
    </location>
</feature>
<reference evidence="8" key="1">
    <citation type="journal article" date="2014" name="PLoS Genet.">
        <title>Ancient expansion of the hox cluster in lepidoptera generated four homeobox genes implicated in extra-embryonic tissue formation.</title>
        <authorList>
            <person name="Ferguson L."/>
            <person name="Marletaz F."/>
            <person name="Carter J.M."/>
            <person name="Taylor W.R."/>
            <person name="Gibbs M."/>
            <person name="Breuker C.J."/>
            <person name="Holland P.W."/>
        </authorList>
    </citation>
    <scope>NUCLEOTIDE SEQUENCE</scope>
</reference>
<evidence type="ECO:0000259" key="7">
    <source>
        <dbReference type="PROSITE" id="PS50071"/>
    </source>
</evidence>
<name>A0A060D6Y9_9NEOP</name>
<protein>
    <submittedName>
        <fullName evidence="8">Hox cluster protein ShxD</fullName>
    </submittedName>
</protein>
<keyword evidence="2 5" id="KW-0238">DNA-binding</keyword>
<feature type="domain" description="Homeobox" evidence="7">
    <location>
        <begin position="1"/>
        <end position="57"/>
    </location>
</feature>
<evidence type="ECO:0000256" key="4">
    <source>
        <dbReference type="ARBA" id="ARBA00023242"/>
    </source>
</evidence>
<dbReference type="GO" id="GO:0003677">
    <property type="term" value="F:DNA binding"/>
    <property type="evidence" value="ECO:0007669"/>
    <property type="project" value="UniProtKB-UniRule"/>
</dbReference>